<dbReference type="Proteomes" id="UP000053144">
    <property type="component" value="Chromosome 2"/>
</dbReference>
<evidence type="ECO:0000313" key="3">
    <source>
        <dbReference type="Proteomes" id="UP000053144"/>
    </source>
</evidence>
<feature type="compositionally biased region" description="Basic and acidic residues" evidence="1">
    <location>
        <begin position="236"/>
        <end position="253"/>
    </location>
</feature>
<dbReference type="Gramene" id="KOM34508">
    <property type="protein sequence ID" value="KOM34508"/>
    <property type="gene ID" value="LR48_Vigan02g065800"/>
</dbReference>
<reference evidence="3" key="1">
    <citation type="journal article" date="2015" name="Proc. Natl. Acad. Sci. U.S.A.">
        <title>Genome sequencing of adzuki bean (Vigna angularis) provides insight into high starch and low fat accumulation and domestication.</title>
        <authorList>
            <person name="Yang K."/>
            <person name="Tian Z."/>
            <person name="Chen C."/>
            <person name="Luo L."/>
            <person name="Zhao B."/>
            <person name="Wang Z."/>
            <person name="Yu L."/>
            <person name="Li Y."/>
            <person name="Sun Y."/>
            <person name="Li W."/>
            <person name="Chen Y."/>
            <person name="Li Y."/>
            <person name="Zhang Y."/>
            <person name="Ai D."/>
            <person name="Zhao J."/>
            <person name="Shang C."/>
            <person name="Ma Y."/>
            <person name="Wu B."/>
            <person name="Wang M."/>
            <person name="Gao L."/>
            <person name="Sun D."/>
            <person name="Zhang P."/>
            <person name="Guo F."/>
            <person name="Wang W."/>
            <person name="Li Y."/>
            <person name="Wang J."/>
            <person name="Varshney R.K."/>
            <person name="Wang J."/>
            <person name="Ling H.Q."/>
            <person name="Wan P."/>
        </authorList>
    </citation>
    <scope>NUCLEOTIDE SEQUENCE</scope>
    <source>
        <strain evidence="3">cv. Jingnong 6</strain>
    </source>
</reference>
<feature type="compositionally biased region" description="Acidic residues" evidence="1">
    <location>
        <begin position="188"/>
        <end position="201"/>
    </location>
</feature>
<dbReference type="AlphaFoldDB" id="A0A0L9TVA7"/>
<proteinExistence type="predicted"/>
<accession>A0A0L9TVA7</accession>
<evidence type="ECO:0000313" key="2">
    <source>
        <dbReference type="EMBL" id="KOM34508.1"/>
    </source>
</evidence>
<feature type="region of interest" description="Disordered" evidence="1">
    <location>
        <begin position="185"/>
        <end position="261"/>
    </location>
</feature>
<dbReference type="EMBL" id="CM003372">
    <property type="protein sequence ID" value="KOM34508.1"/>
    <property type="molecule type" value="Genomic_DNA"/>
</dbReference>
<protein>
    <submittedName>
        <fullName evidence="2">Uncharacterized protein</fullName>
    </submittedName>
</protein>
<gene>
    <name evidence="2" type="ORF">LR48_Vigan02g065800</name>
</gene>
<evidence type="ECO:0000256" key="1">
    <source>
        <dbReference type="SAM" id="MobiDB-lite"/>
    </source>
</evidence>
<name>A0A0L9TVA7_PHAAN</name>
<sequence length="287" mass="31954">MGYRNVNELWYSLGRGPVLEDSLELLSDDKGACHLMKIAMLKGQAHLFVIHMVCEPEYLDMLEYFPEAQVERHSGEAQVETHSGEAEVEIQTVENEVEIEVGEAEIELDPEEEDDGRVLGEVEAVGDVEGEVEVEVQADIEPKVQGELEPEVQADVEPEVQAELEPKVQGEVEGEVHDEYDVRSWNGSEEDVLTEDGDEGEHDIFESTDKVEVDGPRGLSESDWESDTLNNVVDGDEGKHDIFESTDKVEVDGPRGLSESDWECDTLNNVVVSDNTNDDREGYGDFG</sequence>
<organism evidence="2 3">
    <name type="scientific">Phaseolus angularis</name>
    <name type="common">Azuki bean</name>
    <name type="synonym">Vigna angularis</name>
    <dbReference type="NCBI Taxonomy" id="3914"/>
    <lineage>
        <taxon>Eukaryota</taxon>
        <taxon>Viridiplantae</taxon>
        <taxon>Streptophyta</taxon>
        <taxon>Embryophyta</taxon>
        <taxon>Tracheophyta</taxon>
        <taxon>Spermatophyta</taxon>
        <taxon>Magnoliopsida</taxon>
        <taxon>eudicotyledons</taxon>
        <taxon>Gunneridae</taxon>
        <taxon>Pentapetalae</taxon>
        <taxon>rosids</taxon>
        <taxon>fabids</taxon>
        <taxon>Fabales</taxon>
        <taxon>Fabaceae</taxon>
        <taxon>Papilionoideae</taxon>
        <taxon>50 kb inversion clade</taxon>
        <taxon>NPAAA clade</taxon>
        <taxon>indigoferoid/millettioid clade</taxon>
        <taxon>Phaseoleae</taxon>
        <taxon>Vigna</taxon>
    </lineage>
</organism>
<feature type="compositionally biased region" description="Basic and acidic residues" evidence="1">
    <location>
        <begin position="202"/>
        <end position="215"/>
    </location>
</feature>